<accession>A0A0C3QI20</accession>
<evidence type="ECO:0000313" key="1">
    <source>
        <dbReference type="EMBL" id="KIO31630.1"/>
    </source>
</evidence>
<dbReference type="EMBL" id="KN822961">
    <property type="protein sequence ID" value="KIO31630.1"/>
    <property type="molecule type" value="Genomic_DNA"/>
</dbReference>
<keyword evidence="2" id="KW-1185">Reference proteome</keyword>
<reference evidence="1 2" key="1">
    <citation type="submission" date="2014-04" db="EMBL/GenBank/DDBJ databases">
        <authorList>
            <consortium name="DOE Joint Genome Institute"/>
            <person name="Kuo A."/>
            <person name="Girlanda M."/>
            <person name="Perotto S."/>
            <person name="Kohler A."/>
            <person name="Nagy L.G."/>
            <person name="Floudas D."/>
            <person name="Copeland A."/>
            <person name="Barry K.W."/>
            <person name="Cichocki N."/>
            <person name="Veneault-Fourrey C."/>
            <person name="LaButti K."/>
            <person name="Lindquist E.A."/>
            <person name="Lipzen A."/>
            <person name="Lundell T."/>
            <person name="Morin E."/>
            <person name="Murat C."/>
            <person name="Sun H."/>
            <person name="Tunlid A."/>
            <person name="Henrissat B."/>
            <person name="Grigoriev I.V."/>
            <person name="Hibbett D.S."/>
            <person name="Martin F."/>
            <person name="Nordberg H.P."/>
            <person name="Cantor M.N."/>
            <person name="Hua S.X."/>
        </authorList>
    </citation>
    <scope>NUCLEOTIDE SEQUENCE [LARGE SCALE GENOMIC DNA]</scope>
    <source>
        <strain evidence="1 2">MUT 4182</strain>
    </source>
</reference>
<dbReference type="AlphaFoldDB" id="A0A0C3QI20"/>
<evidence type="ECO:0000313" key="2">
    <source>
        <dbReference type="Proteomes" id="UP000054248"/>
    </source>
</evidence>
<sequence>MLPETTYNLLSRTYYAVDTLGDYADTLIPEIFVELPDDPPEFVAFLNNWIVARGKPATDVEPSFNYYEPSLSQVELIRRAQFKLLQSRDRTNVLCLGSRIVS</sequence>
<dbReference type="OrthoDB" id="289721at2759"/>
<organism evidence="1 2">
    <name type="scientific">Tulasnella calospora MUT 4182</name>
    <dbReference type="NCBI Taxonomy" id="1051891"/>
    <lineage>
        <taxon>Eukaryota</taxon>
        <taxon>Fungi</taxon>
        <taxon>Dikarya</taxon>
        <taxon>Basidiomycota</taxon>
        <taxon>Agaricomycotina</taxon>
        <taxon>Agaricomycetes</taxon>
        <taxon>Cantharellales</taxon>
        <taxon>Tulasnellaceae</taxon>
        <taxon>Tulasnella</taxon>
    </lineage>
</organism>
<dbReference type="Proteomes" id="UP000054248">
    <property type="component" value="Unassembled WGS sequence"/>
</dbReference>
<protein>
    <submittedName>
        <fullName evidence="1">Uncharacterized protein</fullName>
    </submittedName>
</protein>
<reference evidence="2" key="2">
    <citation type="submission" date="2015-01" db="EMBL/GenBank/DDBJ databases">
        <title>Evolutionary Origins and Diversification of the Mycorrhizal Mutualists.</title>
        <authorList>
            <consortium name="DOE Joint Genome Institute"/>
            <consortium name="Mycorrhizal Genomics Consortium"/>
            <person name="Kohler A."/>
            <person name="Kuo A."/>
            <person name="Nagy L.G."/>
            <person name="Floudas D."/>
            <person name="Copeland A."/>
            <person name="Barry K.W."/>
            <person name="Cichocki N."/>
            <person name="Veneault-Fourrey C."/>
            <person name="LaButti K."/>
            <person name="Lindquist E.A."/>
            <person name="Lipzen A."/>
            <person name="Lundell T."/>
            <person name="Morin E."/>
            <person name="Murat C."/>
            <person name="Riley R."/>
            <person name="Ohm R."/>
            <person name="Sun H."/>
            <person name="Tunlid A."/>
            <person name="Henrissat B."/>
            <person name="Grigoriev I.V."/>
            <person name="Hibbett D.S."/>
            <person name="Martin F."/>
        </authorList>
    </citation>
    <scope>NUCLEOTIDE SEQUENCE [LARGE SCALE GENOMIC DNA]</scope>
    <source>
        <strain evidence="2">MUT 4182</strain>
    </source>
</reference>
<name>A0A0C3QI20_9AGAM</name>
<gene>
    <name evidence="1" type="ORF">M407DRAFT_19369</name>
</gene>
<dbReference type="HOGENOM" id="CLU_2279508_0_0_1"/>
<proteinExistence type="predicted"/>